<evidence type="ECO:0000256" key="3">
    <source>
        <dbReference type="ARBA" id="ARBA00022989"/>
    </source>
</evidence>
<proteinExistence type="predicted"/>
<comment type="subcellular location">
    <subcellularLocation>
        <location evidence="1">Membrane</location>
        <topology evidence="1">Multi-pass membrane protein</topology>
    </subcellularLocation>
</comment>
<keyword evidence="2 8" id="KW-0812">Transmembrane</keyword>
<dbReference type="OrthoDB" id="6276488at2759"/>
<keyword evidence="4" id="KW-0297">G-protein coupled receptor</keyword>
<gene>
    <name evidence="11" type="primary">LOC129922723</name>
</gene>
<dbReference type="GO" id="GO:0005886">
    <property type="term" value="C:plasma membrane"/>
    <property type="evidence" value="ECO:0007669"/>
    <property type="project" value="TreeGrafter"/>
</dbReference>
<evidence type="ECO:0000256" key="1">
    <source>
        <dbReference type="ARBA" id="ARBA00004141"/>
    </source>
</evidence>
<dbReference type="CDD" id="cd00637">
    <property type="entry name" value="7tm_classA_rhodopsin-like"/>
    <property type="match status" value="1"/>
</dbReference>
<evidence type="ECO:0000313" key="10">
    <source>
        <dbReference type="Proteomes" id="UP001165740"/>
    </source>
</evidence>
<organism evidence="10 11">
    <name type="scientific">Biomphalaria glabrata</name>
    <name type="common">Bloodfluke planorb</name>
    <name type="synonym">Freshwater snail</name>
    <dbReference type="NCBI Taxonomy" id="6526"/>
    <lineage>
        <taxon>Eukaryota</taxon>
        <taxon>Metazoa</taxon>
        <taxon>Spiralia</taxon>
        <taxon>Lophotrochozoa</taxon>
        <taxon>Mollusca</taxon>
        <taxon>Gastropoda</taxon>
        <taxon>Heterobranchia</taxon>
        <taxon>Euthyneura</taxon>
        <taxon>Panpulmonata</taxon>
        <taxon>Hygrophila</taxon>
        <taxon>Lymnaeoidea</taxon>
        <taxon>Planorbidae</taxon>
        <taxon>Biomphalaria</taxon>
    </lineage>
</organism>
<dbReference type="PRINTS" id="PR00237">
    <property type="entry name" value="GPCRRHODOPSN"/>
</dbReference>
<evidence type="ECO:0000313" key="11">
    <source>
        <dbReference type="RefSeq" id="XP_055865642.1"/>
    </source>
</evidence>
<dbReference type="PROSITE" id="PS50262">
    <property type="entry name" value="G_PROTEIN_RECEP_F1_2"/>
    <property type="match status" value="1"/>
</dbReference>
<dbReference type="PANTHER" id="PTHR24243:SF233">
    <property type="entry name" value="THYROTROPIN-RELEASING HORMONE RECEPTOR"/>
    <property type="match status" value="1"/>
</dbReference>
<keyword evidence="3 8" id="KW-1133">Transmembrane helix</keyword>
<dbReference type="GO" id="GO:0004930">
    <property type="term" value="F:G protein-coupled receptor activity"/>
    <property type="evidence" value="ECO:0007669"/>
    <property type="project" value="UniProtKB-KW"/>
</dbReference>
<feature type="transmembrane region" description="Helical" evidence="8">
    <location>
        <begin position="146"/>
        <end position="169"/>
    </location>
</feature>
<keyword evidence="5 8" id="KW-0472">Membrane</keyword>
<dbReference type="OMA" id="CTVINIV"/>
<feature type="transmembrane region" description="Helical" evidence="8">
    <location>
        <begin position="181"/>
        <end position="200"/>
    </location>
</feature>
<evidence type="ECO:0000259" key="9">
    <source>
        <dbReference type="PROSITE" id="PS50262"/>
    </source>
</evidence>
<evidence type="ECO:0000256" key="5">
    <source>
        <dbReference type="ARBA" id="ARBA00023136"/>
    </source>
</evidence>
<dbReference type="Gene3D" id="1.20.1070.10">
    <property type="entry name" value="Rhodopsin 7-helix transmembrane proteins"/>
    <property type="match status" value="1"/>
</dbReference>
<dbReference type="Proteomes" id="UP001165740">
    <property type="component" value="Chromosome 14"/>
</dbReference>
<dbReference type="InterPro" id="IPR000276">
    <property type="entry name" value="GPCR_Rhodpsn"/>
</dbReference>
<evidence type="ECO:0000256" key="7">
    <source>
        <dbReference type="ARBA" id="ARBA00023224"/>
    </source>
</evidence>
<sequence length="288" mass="31959">MNISSHSMNKYDIITAEDLNIIDIIINCTVINIVAVFGVVGNVLNVVILSYQGLGDSTNVILFSLSLVDLLYVAALPVRRISCLVSRFDPFLAMEVDAYVNMCLAVPLRLISLISSAHIVLISAERNVAVYLPLLVTRIFTVRNTVIYLLFLYIFWLVLSVPLLNMFAVTSTLDPTTNTTLTTLTFSEFFLFNMDALVFYNLFVVTNIRGPMSLIFIFLSSIATGAKLHLATQKRLKLTSSAQKPKFDIKAVKMLLMSSGSQPLNGIKSKSCDYFFGRQGSYASDTMD</sequence>
<feature type="transmembrane region" description="Helical" evidence="8">
    <location>
        <begin position="21"/>
        <end position="48"/>
    </location>
</feature>
<dbReference type="GeneID" id="129922723"/>
<keyword evidence="10" id="KW-1185">Reference proteome</keyword>
<dbReference type="SUPFAM" id="SSF81321">
    <property type="entry name" value="Family A G protein-coupled receptor-like"/>
    <property type="match status" value="1"/>
</dbReference>
<dbReference type="Pfam" id="PF00001">
    <property type="entry name" value="7tm_1"/>
    <property type="match status" value="1"/>
</dbReference>
<dbReference type="InterPro" id="IPR017452">
    <property type="entry name" value="GPCR_Rhodpsn_7TM"/>
</dbReference>
<name>A0A9W2YSA5_BIOGL</name>
<keyword evidence="7" id="KW-0807">Transducer</keyword>
<feature type="domain" description="G-protein coupled receptors family 1 profile" evidence="9">
    <location>
        <begin position="41"/>
        <end position="257"/>
    </location>
</feature>
<keyword evidence="6" id="KW-0675">Receptor</keyword>
<evidence type="ECO:0000256" key="8">
    <source>
        <dbReference type="SAM" id="Phobius"/>
    </source>
</evidence>
<accession>A0A9W2YSA5</accession>
<dbReference type="PANTHER" id="PTHR24243">
    <property type="entry name" value="G-PROTEIN COUPLED RECEPTOR"/>
    <property type="match status" value="1"/>
</dbReference>
<evidence type="ECO:0000256" key="2">
    <source>
        <dbReference type="ARBA" id="ARBA00022692"/>
    </source>
</evidence>
<feature type="transmembrane region" description="Helical" evidence="8">
    <location>
        <begin position="60"/>
        <end position="78"/>
    </location>
</feature>
<evidence type="ECO:0000256" key="6">
    <source>
        <dbReference type="ARBA" id="ARBA00023170"/>
    </source>
</evidence>
<dbReference type="RefSeq" id="XP_055865642.1">
    <property type="nucleotide sequence ID" value="XM_056009667.1"/>
</dbReference>
<reference evidence="11" key="1">
    <citation type="submission" date="2025-08" db="UniProtKB">
        <authorList>
            <consortium name="RefSeq"/>
        </authorList>
    </citation>
    <scope>IDENTIFICATION</scope>
</reference>
<dbReference type="AlphaFoldDB" id="A0A9W2YSA5"/>
<evidence type="ECO:0000256" key="4">
    <source>
        <dbReference type="ARBA" id="ARBA00023040"/>
    </source>
</evidence>
<protein>
    <submittedName>
        <fullName evidence="11">Uncharacterized protein LOC129922723</fullName>
    </submittedName>
</protein>